<keyword evidence="4" id="KW-0496">Mitochondrion</keyword>
<dbReference type="EMBL" id="JALNTZ010000009">
    <property type="protein sequence ID" value="KAJ3641526.1"/>
    <property type="molecule type" value="Genomic_DNA"/>
</dbReference>
<evidence type="ECO:0000256" key="3">
    <source>
        <dbReference type="ARBA" id="ARBA00022989"/>
    </source>
</evidence>
<proteinExistence type="predicted"/>
<keyword evidence="5 6" id="KW-0472">Membrane</keyword>
<dbReference type="PANTHER" id="PTHR34038">
    <property type="entry name" value="ATP SYNTHASE MEMBRANE SUBUNIT DAPIT, MITOCHONDRIAL"/>
    <property type="match status" value="1"/>
</dbReference>
<dbReference type="GO" id="GO:0031966">
    <property type="term" value="C:mitochondrial membrane"/>
    <property type="evidence" value="ECO:0007669"/>
    <property type="project" value="UniProtKB-SubCell"/>
</dbReference>
<name>A0AA38M330_9CUCU</name>
<dbReference type="AlphaFoldDB" id="A0AA38M330"/>
<evidence type="ECO:0008006" key="9">
    <source>
        <dbReference type="Google" id="ProtNLM"/>
    </source>
</evidence>
<dbReference type="Proteomes" id="UP001168821">
    <property type="component" value="Unassembled WGS sequence"/>
</dbReference>
<evidence type="ECO:0000256" key="2">
    <source>
        <dbReference type="ARBA" id="ARBA00022692"/>
    </source>
</evidence>
<evidence type="ECO:0000256" key="1">
    <source>
        <dbReference type="ARBA" id="ARBA00004304"/>
    </source>
</evidence>
<dbReference type="PANTHER" id="PTHR34038:SF1">
    <property type="entry name" value="ATP SYNTHASE MEMBRANE SUBUNIT K, MITOCHONDRIAL"/>
    <property type="match status" value="1"/>
</dbReference>
<dbReference type="PRINTS" id="PR01821">
    <property type="entry name" value="DAPIT"/>
</dbReference>
<evidence type="ECO:0000256" key="5">
    <source>
        <dbReference type="ARBA" id="ARBA00023136"/>
    </source>
</evidence>
<dbReference type="Pfam" id="PF14960">
    <property type="entry name" value="ATP_synth_reg"/>
    <property type="match status" value="2"/>
</dbReference>
<keyword evidence="2 6" id="KW-0812">Transmembrane</keyword>
<accession>A0AA38M330</accession>
<evidence type="ECO:0000313" key="7">
    <source>
        <dbReference type="EMBL" id="KAJ3641526.1"/>
    </source>
</evidence>
<keyword evidence="3 6" id="KW-1133">Transmembrane helix</keyword>
<comment type="caution">
    <text evidence="7">The sequence shown here is derived from an EMBL/GenBank/DDBJ whole genome shotgun (WGS) entry which is preliminary data.</text>
</comment>
<keyword evidence="8" id="KW-1185">Reference proteome</keyword>
<organism evidence="7 8">
    <name type="scientific">Zophobas morio</name>
    <dbReference type="NCBI Taxonomy" id="2755281"/>
    <lineage>
        <taxon>Eukaryota</taxon>
        <taxon>Metazoa</taxon>
        <taxon>Ecdysozoa</taxon>
        <taxon>Arthropoda</taxon>
        <taxon>Hexapoda</taxon>
        <taxon>Insecta</taxon>
        <taxon>Pterygota</taxon>
        <taxon>Neoptera</taxon>
        <taxon>Endopterygota</taxon>
        <taxon>Coleoptera</taxon>
        <taxon>Polyphaga</taxon>
        <taxon>Cucujiformia</taxon>
        <taxon>Tenebrionidae</taxon>
        <taxon>Zophobas</taxon>
    </lineage>
</organism>
<gene>
    <name evidence="7" type="ORF">Zmor_028031</name>
</gene>
<evidence type="ECO:0000313" key="8">
    <source>
        <dbReference type="Proteomes" id="UP001168821"/>
    </source>
</evidence>
<reference evidence="7" key="1">
    <citation type="journal article" date="2023" name="G3 (Bethesda)">
        <title>Whole genome assemblies of Zophobas morio and Tenebrio molitor.</title>
        <authorList>
            <person name="Kaur S."/>
            <person name="Stinson S.A."/>
            <person name="diCenzo G.C."/>
        </authorList>
    </citation>
    <scope>NUCLEOTIDE SEQUENCE</scope>
    <source>
        <strain evidence="7">QUZm001</strain>
    </source>
</reference>
<comment type="subcellular location">
    <subcellularLocation>
        <location evidence="1">Mitochondrion membrane</location>
        <topology evidence="1">Single-pass membrane protein</topology>
    </subcellularLocation>
</comment>
<evidence type="ECO:0000256" key="4">
    <source>
        <dbReference type="ARBA" id="ARBA00023128"/>
    </source>
</evidence>
<protein>
    <recommendedName>
        <fullName evidence="9">Up-regulated during skeletal muscle growth protein 5</fullName>
    </recommendedName>
</protein>
<dbReference type="InterPro" id="IPR009125">
    <property type="entry name" value="ATPMK"/>
</dbReference>
<evidence type="ECO:0000256" key="6">
    <source>
        <dbReference type="SAM" id="Phobius"/>
    </source>
</evidence>
<feature type="transmembrane region" description="Helical" evidence="6">
    <location>
        <begin position="88"/>
        <end position="107"/>
    </location>
</feature>
<sequence>MANDLEPYDDPSLKGISRYFNSKTIRGRANVAKATFAFLGGAFLFQKLCKCNCDQNKITMAGGSEAAEEAKLSGLSKIFNAQTTRGRANVAMATYASVGLLIAYFALRPKKSKNNNKLEEGQENVHL</sequence>